<comment type="caution">
    <text evidence="4">The sequence shown here is derived from an EMBL/GenBank/DDBJ whole genome shotgun (WGS) entry which is preliminary data.</text>
</comment>
<evidence type="ECO:0000313" key="5">
    <source>
        <dbReference type="Proteomes" id="UP000287224"/>
    </source>
</evidence>
<dbReference type="InterPro" id="IPR036397">
    <property type="entry name" value="RNaseH_sf"/>
</dbReference>
<gene>
    <name evidence="3" type="ORF">KDAU_50930</name>
    <name evidence="4" type="ORF">KDAU_74590</name>
</gene>
<accession>A0A401ZTN0</accession>
<dbReference type="PROSITE" id="PS50994">
    <property type="entry name" value="INTEGRASE"/>
    <property type="match status" value="1"/>
</dbReference>
<dbReference type="Pfam" id="PF00665">
    <property type="entry name" value="rve"/>
    <property type="match status" value="1"/>
</dbReference>
<reference evidence="5" key="1">
    <citation type="submission" date="2018-12" db="EMBL/GenBank/DDBJ databases">
        <title>Tengunoibacter tsumagoiensis gen. nov., sp. nov., Dictyobacter kobayashii sp. nov., D. alpinus sp. nov., and D. joshuensis sp. nov. and description of Dictyobacteraceae fam. nov. within the order Ktedonobacterales isolated from Tengu-no-mugimeshi.</title>
        <authorList>
            <person name="Wang C.M."/>
            <person name="Zheng Y."/>
            <person name="Sakai Y."/>
            <person name="Toyoda A."/>
            <person name="Minakuchi Y."/>
            <person name="Abe K."/>
            <person name="Yokota A."/>
            <person name="Yabe S."/>
        </authorList>
    </citation>
    <scope>NUCLEOTIDE SEQUENCE [LARGE SCALE GENOMIC DNA]</scope>
    <source>
        <strain evidence="5">S-27</strain>
    </source>
</reference>
<dbReference type="GO" id="GO:0015074">
    <property type="term" value="P:DNA integration"/>
    <property type="evidence" value="ECO:0007669"/>
    <property type="project" value="InterPro"/>
</dbReference>
<evidence type="ECO:0000313" key="3">
    <source>
        <dbReference type="EMBL" id="GCE07764.1"/>
    </source>
</evidence>
<dbReference type="InterPro" id="IPR009004">
    <property type="entry name" value="Transposase_Mu_C"/>
</dbReference>
<feature type="compositionally biased region" description="Basic and acidic residues" evidence="1">
    <location>
        <begin position="478"/>
        <end position="491"/>
    </location>
</feature>
<dbReference type="PANTHER" id="PTHR35004">
    <property type="entry name" value="TRANSPOSASE RV3428C-RELATED"/>
    <property type="match status" value="1"/>
</dbReference>
<name>A0A401ZTN0_9CHLR</name>
<feature type="region of interest" description="Disordered" evidence="1">
    <location>
        <begin position="446"/>
        <end position="504"/>
    </location>
</feature>
<dbReference type="Pfam" id="PF13518">
    <property type="entry name" value="HTH_28"/>
    <property type="match status" value="1"/>
</dbReference>
<protein>
    <submittedName>
        <fullName evidence="4">Transposase</fullName>
    </submittedName>
</protein>
<evidence type="ECO:0000256" key="1">
    <source>
        <dbReference type="SAM" id="MobiDB-lite"/>
    </source>
</evidence>
<dbReference type="AlphaFoldDB" id="A0A401ZTN0"/>
<dbReference type="OrthoDB" id="150445at2"/>
<dbReference type="Gene3D" id="3.30.420.10">
    <property type="entry name" value="Ribonuclease H-like superfamily/Ribonuclease H"/>
    <property type="match status" value="1"/>
</dbReference>
<proteinExistence type="predicted"/>
<organism evidence="4 5">
    <name type="scientific">Dictyobacter aurantiacus</name>
    <dbReference type="NCBI Taxonomy" id="1936993"/>
    <lineage>
        <taxon>Bacteria</taxon>
        <taxon>Bacillati</taxon>
        <taxon>Chloroflexota</taxon>
        <taxon>Ktedonobacteria</taxon>
        <taxon>Ktedonobacterales</taxon>
        <taxon>Dictyobacteraceae</taxon>
        <taxon>Dictyobacter</taxon>
    </lineage>
</organism>
<reference evidence="4" key="2">
    <citation type="journal article" date="2019" name="Int. J. Syst. Evol. Microbiol.">
        <title>Tengunoibacter tsumagoiensis gen. nov., sp. nov., Dictyobacter kobayashii sp. nov., Dictyobacter alpinus sp. nov., and description of Dictyobacteraceae fam. nov. within the order Ktedonobacterales isolated from Tengu-no-mugimeshi, a soil-like granular mass of micro-organisms, and emended descriptions of the genera Ktedonobacter and Dictyobacter.</title>
        <authorList>
            <person name="Wang C."/>
            <person name="Zheng Y."/>
            <person name="Sakai Y."/>
            <person name="Toyoda A."/>
            <person name="Minakuchi Y."/>
            <person name="Abe K."/>
            <person name="Yokota A."/>
            <person name="Yabe S."/>
        </authorList>
    </citation>
    <scope>NUCLEOTIDE SEQUENCE</scope>
    <source>
        <strain evidence="4">S-27</strain>
    </source>
</reference>
<dbReference type="InterPro" id="IPR055247">
    <property type="entry name" value="InsJ-like_HTH"/>
</dbReference>
<feature type="domain" description="Integrase catalytic" evidence="2">
    <location>
        <begin position="122"/>
        <end position="322"/>
    </location>
</feature>
<dbReference type="GO" id="GO:0003676">
    <property type="term" value="F:nucleic acid binding"/>
    <property type="evidence" value="ECO:0007669"/>
    <property type="project" value="InterPro"/>
</dbReference>
<dbReference type="Pfam" id="PF09299">
    <property type="entry name" value="Mu-transpos_C"/>
    <property type="match status" value="1"/>
</dbReference>
<keyword evidence="5" id="KW-1185">Reference proteome</keyword>
<dbReference type="PANTHER" id="PTHR35004:SF6">
    <property type="entry name" value="TRANSPOSASE"/>
    <property type="match status" value="1"/>
</dbReference>
<dbReference type="Gene3D" id="2.30.30.130">
    <property type="entry name" value="Transposase, Mu, C-terminal"/>
    <property type="match status" value="1"/>
</dbReference>
<evidence type="ECO:0000313" key="4">
    <source>
        <dbReference type="EMBL" id="GCE10130.1"/>
    </source>
</evidence>
<dbReference type="EMBL" id="BIFQ01000001">
    <property type="protein sequence ID" value="GCE07764.1"/>
    <property type="molecule type" value="Genomic_DNA"/>
</dbReference>
<dbReference type="Proteomes" id="UP000287224">
    <property type="component" value="Unassembled WGS sequence"/>
</dbReference>
<dbReference type="InterPro" id="IPR001584">
    <property type="entry name" value="Integrase_cat-core"/>
</dbReference>
<evidence type="ECO:0000259" key="2">
    <source>
        <dbReference type="PROSITE" id="PS50994"/>
    </source>
</evidence>
<dbReference type="SUPFAM" id="SSF46689">
    <property type="entry name" value="Homeodomain-like"/>
    <property type="match status" value="1"/>
</dbReference>
<dbReference type="SUPFAM" id="SSF50610">
    <property type="entry name" value="mu transposase, C-terminal domain"/>
    <property type="match status" value="1"/>
</dbReference>
<dbReference type="InterPro" id="IPR012337">
    <property type="entry name" value="RNaseH-like_sf"/>
</dbReference>
<dbReference type="SUPFAM" id="SSF53098">
    <property type="entry name" value="Ribonuclease H-like"/>
    <property type="match status" value="1"/>
</dbReference>
<dbReference type="EMBL" id="BIFQ01000002">
    <property type="protein sequence ID" value="GCE10130.1"/>
    <property type="molecule type" value="Genomic_DNA"/>
</dbReference>
<dbReference type="InterPro" id="IPR015378">
    <property type="entry name" value="Transposase-like_Mu_C"/>
</dbReference>
<sequence length="504" mass="57337">MCQTEIARVHQLSLRTVQRWVQAYREEGLWGLGTKKRADAGQRRGLPKELVLLIEGLALQAVRRPLRSIHRMVCQVAREQHWKEPSYAQVSRIVGSLPKDLVTLGQAGAERYRERFDVVYRREARRANAIWQADHCQLRCYVRNAQGRAQLPLLSAIEDDYSRSICGYRLSFEAPSSSLTALTLHQAINPKEDGRWPMYGIPECLYTDHGSDFTSKHVEAIAVDLKIALVFSQVGRPRGRGKLERFFRTVREQVLSTLPGYAPKIEGDRRRQREIEAQARSVACLTLEDLEAIFEHWLLDIYHQRVHAETQATPHARWVASGIMPMLPENERQVEGLLLYPRRRRVVHQEGIVLQGAWYMHELLAGYVGEAVMIRYDPRNLAMLWVYVGEQEESLLCEASCVERGGQEVSLQALVSERTKRRKAVGNALRERKAVVVRYASPKQQARRELSRAAPIVNEVNAGEGGAPDQPAGDESGSEVRELRDGAKPDGAKPASQIRWYEDE</sequence>
<dbReference type="InterPro" id="IPR009057">
    <property type="entry name" value="Homeodomain-like_sf"/>
</dbReference>